<dbReference type="Pfam" id="PF00149">
    <property type="entry name" value="Metallophos"/>
    <property type="match status" value="1"/>
</dbReference>
<feature type="domain" description="Calcineurin-like phosphoesterase" evidence="6">
    <location>
        <begin position="28"/>
        <end position="321"/>
    </location>
</feature>
<evidence type="ECO:0000256" key="4">
    <source>
        <dbReference type="ARBA" id="ARBA00025742"/>
    </source>
</evidence>
<feature type="region of interest" description="Disordered" evidence="5">
    <location>
        <begin position="625"/>
        <end position="659"/>
    </location>
</feature>
<dbReference type="InterPro" id="IPR029052">
    <property type="entry name" value="Metallo-depent_PP-like"/>
</dbReference>
<evidence type="ECO:0000313" key="8">
    <source>
        <dbReference type="Proteomes" id="UP000030460"/>
    </source>
</evidence>
<evidence type="ECO:0000256" key="1">
    <source>
        <dbReference type="ARBA" id="ARBA00022723"/>
    </source>
</evidence>
<evidence type="ECO:0000256" key="5">
    <source>
        <dbReference type="SAM" id="MobiDB-lite"/>
    </source>
</evidence>
<dbReference type="AlphaFoldDB" id="A0A8T6Z823"/>
<dbReference type="OrthoDB" id="9784378at2"/>
<proteinExistence type="inferred from homology"/>
<dbReference type="RefSeq" id="WP_084226024.1">
    <property type="nucleotide sequence ID" value="NZ_CADFGF010000017.1"/>
</dbReference>
<keyword evidence="2" id="KW-0378">Hydrolase</keyword>
<dbReference type="EMBL" id="JTDB02000001">
    <property type="protein sequence ID" value="NLP60858.1"/>
    <property type="molecule type" value="Genomic_DNA"/>
</dbReference>
<keyword evidence="1" id="KW-0479">Metal-binding</keyword>
<evidence type="ECO:0000256" key="2">
    <source>
        <dbReference type="ARBA" id="ARBA00022801"/>
    </source>
</evidence>
<dbReference type="Proteomes" id="UP000030460">
    <property type="component" value="Unassembled WGS sequence"/>
</dbReference>
<dbReference type="InterPro" id="IPR050884">
    <property type="entry name" value="CNP_phosphodiesterase-III"/>
</dbReference>
<dbReference type="GO" id="GO:0016787">
    <property type="term" value="F:hydrolase activity"/>
    <property type="evidence" value="ECO:0007669"/>
    <property type="project" value="UniProtKB-KW"/>
</dbReference>
<evidence type="ECO:0000256" key="3">
    <source>
        <dbReference type="ARBA" id="ARBA00023004"/>
    </source>
</evidence>
<comment type="similarity">
    <text evidence="4">Belongs to the cyclic nucleotide phosphodiesterase class-III family.</text>
</comment>
<name>A0A8T6Z823_9BURK</name>
<keyword evidence="8" id="KW-1185">Reference proteome</keyword>
<reference evidence="7" key="1">
    <citation type="journal article" date="2015" name="Genome Announc.">
        <title>Draft Genome Sequence of the Polyhydroxyalkanoate-Producing Bacterium Burkholderia sacchari LMG 19450 Isolated from Brazilian Sugarcane Plantation Soil.</title>
        <authorList>
            <person name="Alexandrino P.M."/>
            <person name="Mendonca T.T."/>
            <person name="Guaman Bautista L.P."/>
            <person name="Cherix J."/>
            <person name="Lozano-Sakalauskas G.C."/>
            <person name="Fujita A."/>
            <person name="Ramos Filho E."/>
            <person name="Long P."/>
            <person name="Padilla G."/>
            <person name="Taciro M.K."/>
            <person name="Gomez J.G."/>
            <person name="Silva L.F."/>
        </authorList>
    </citation>
    <scope>NUCLEOTIDE SEQUENCE</scope>
    <source>
        <strain evidence="7">LMG 19450</strain>
    </source>
</reference>
<reference evidence="7" key="2">
    <citation type="submission" date="2020-04" db="EMBL/GenBank/DDBJ databases">
        <authorList>
            <person name="Alexandrino P."/>
            <person name="Mendonca T."/>
            <person name="Guaman L."/>
            <person name="Cherix J."/>
            <person name="Lozano-Sakalauskas G."/>
            <person name="Fujita A."/>
            <person name="Filho E.R."/>
            <person name="Long P."/>
            <person name="Padilla G."/>
            <person name="Taciro M.K."/>
            <person name="Gomez J.G."/>
            <person name="Silva L.F."/>
            <person name="Torres M."/>
        </authorList>
    </citation>
    <scope>NUCLEOTIDE SEQUENCE</scope>
    <source>
        <strain evidence="7">LMG 19450</strain>
    </source>
</reference>
<dbReference type="Gene3D" id="3.60.21.10">
    <property type="match status" value="1"/>
</dbReference>
<dbReference type="PANTHER" id="PTHR42988">
    <property type="entry name" value="PHOSPHOHYDROLASE"/>
    <property type="match status" value="1"/>
</dbReference>
<dbReference type="SUPFAM" id="SSF56300">
    <property type="entry name" value="Metallo-dependent phosphatases"/>
    <property type="match status" value="1"/>
</dbReference>
<comment type="caution">
    <text evidence="7">The sequence shown here is derived from an EMBL/GenBank/DDBJ whole genome shotgun (WGS) entry which is preliminary data.</text>
</comment>
<dbReference type="GO" id="GO:0046872">
    <property type="term" value="F:metal ion binding"/>
    <property type="evidence" value="ECO:0007669"/>
    <property type="project" value="UniProtKB-KW"/>
</dbReference>
<evidence type="ECO:0000259" key="6">
    <source>
        <dbReference type="Pfam" id="PF00149"/>
    </source>
</evidence>
<feature type="region of interest" description="Disordered" evidence="5">
    <location>
        <begin position="251"/>
        <end position="284"/>
    </location>
</feature>
<dbReference type="PANTHER" id="PTHR42988:SF2">
    <property type="entry name" value="CYCLIC NUCLEOTIDE PHOSPHODIESTERASE CBUA0032-RELATED"/>
    <property type="match status" value="1"/>
</dbReference>
<accession>A0A8T6Z823</accession>
<evidence type="ECO:0000313" key="7">
    <source>
        <dbReference type="EMBL" id="NLP60858.1"/>
    </source>
</evidence>
<keyword evidence="3" id="KW-0408">Iron</keyword>
<gene>
    <name evidence="7" type="ORF">NH14_006765</name>
</gene>
<dbReference type="InterPro" id="IPR004843">
    <property type="entry name" value="Calcineurin-like_PHP"/>
</dbReference>
<sequence length="659" mass="73400">MDTFTTFRPDSQQESREPLCRKSTDFVTIAHVSDTHFLAMGSEHWDLAAKVMSAFGRELRDASIDLLCISGDIVGNPIGSWTQVAQRPDYSPVPARGGSKKREGLAEAFRIARIQFENWCREWDIGFDRCVFVVPGNHDLEPVANATNQAIANLNYDDKALDLFKRSFALQFRNDELLFNHPHGVDIGVRLLCISSNDASPSVNSVRGCISNDKIMHFQEAIRDPRRLAEESGEDFNVCLLHHHPLPVPKVSGSWSSEERRDLPESGKSALKPPRKRFAGSSEAPSISREDVADTFVNAGTFTSFALQRGVNLILHGHQHRSFFKILEHPNSDTCNRLMVVGAGSLAHAINSKFRYNIIRLHCTGNIEVEHRAIDAGNLVHSTEAKLVSMGEHRLRIQRFENRRRAVLGTFRNGVSKASGVTRSHADDGRAYVDTVARIVKIAGNGDAHVTVSMTGVRAVGEALWHIRLASFGPESAFDRHSCKVAMSAHSSHTPSTSCAALDFPASKQDGKQEVFVRFKPPLPAFQRVDVSVSYRVAKAFEFVAGTDTEEHEHVTMSCSTVFPEHLQIVTLFPDNWTPSSMPWATVVDKQDRSDQAEIKYASSKLMYLKDSRIAALTIERPLPGLSYGLKWPKDKRKSPSVRRKASKGRPVSMRRGTR</sequence>
<feature type="compositionally biased region" description="Basic residues" evidence="5">
    <location>
        <begin position="634"/>
        <end position="648"/>
    </location>
</feature>
<protein>
    <submittedName>
        <fullName evidence="7">Metallophosphoesterase</fullName>
    </submittedName>
</protein>
<organism evidence="7 8">
    <name type="scientific">Paraburkholderia sacchari</name>
    <dbReference type="NCBI Taxonomy" id="159450"/>
    <lineage>
        <taxon>Bacteria</taxon>
        <taxon>Pseudomonadati</taxon>
        <taxon>Pseudomonadota</taxon>
        <taxon>Betaproteobacteria</taxon>
        <taxon>Burkholderiales</taxon>
        <taxon>Burkholderiaceae</taxon>
        <taxon>Paraburkholderia</taxon>
    </lineage>
</organism>